<evidence type="ECO:0000313" key="10">
    <source>
        <dbReference type="Proteomes" id="UP000782312"/>
    </source>
</evidence>
<dbReference type="GO" id="GO:0051537">
    <property type="term" value="F:2 iron, 2 sulfur cluster binding"/>
    <property type="evidence" value="ECO:0007669"/>
    <property type="project" value="UniProtKB-KW"/>
</dbReference>
<feature type="domain" description="Rieske" evidence="8">
    <location>
        <begin position="51"/>
        <end position="145"/>
    </location>
</feature>
<dbReference type="PRINTS" id="PR00162">
    <property type="entry name" value="RIESKE"/>
</dbReference>
<gene>
    <name evidence="9" type="ORF">HYZ11_02560</name>
</gene>
<dbReference type="InterPro" id="IPR014349">
    <property type="entry name" value="Rieske_Fe-S_prot"/>
</dbReference>
<dbReference type="InterPro" id="IPR005805">
    <property type="entry name" value="Rieske_Fe-S_prot_C"/>
</dbReference>
<dbReference type="AlphaFoldDB" id="A0A932HZC3"/>
<evidence type="ECO:0000256" key="7">
    <source>
        <dbReference type="SAM" id="Phobius"/>
    </source>
</evidence>
<keyword evidence="7" id="KW-0812">Transmembrane</keyword>
<dbReference type="PROSITE" id="PS51296">
    <property type="entry name" value="RIESKE"/>
    <property type="match status" value="1"/>
</dbReference>
<evidence type="ECO:0000256" key="6">
    <source>
        <dbReference type="ARBA" id="ARBA00034078"/>
    </source>
</evidence>
<feature type="transmembrane region" description="Helical" evidence="7">
    <location>
        <begin position="14"/>
        <end position="35"/>
    </location>
</feature>
<keyword evidence="7" id="KW-1133">Transmembrane helix</keyword>
<accession>A0A932HZC3</accession>
<comment type="caution">
    <text evidence="9">The sequence shown here is derived from an EMBL/GenBank/DDBJ whole genome shotgun (WGS) entry which is preliminary data.</text>
</comment>
<keyword evidence="7" id="KW-0472">Membrane</keyword>
<sequence length="150" mass="16657">MAAESRFTMTRRSILDYFLGGGFLALLGTMFYPVFRYILPSRFAVTSVDSVRVAAKAEIKPNTAKMFRFGGSVGILVMMPSGEYRAFNAMCTHLSCTVQYRSDLEHLWCACHNGHFDLFGRNIAGPPPTPLTAYDVAVRGDDIFVSVRKA</sequence>
<evidence type="ECO:0000256" key="2">
    <source>
        <dbReference type="ARBA" id="ARBA00022723"/>
    </source>
</evidence>
<comment type="cofactor">
    <cofactor evidence="6">
        <name>[2Fe-2S] cluster</name>
        <dbReference type="ChEBI" id="CHEBI:190135"/>
    </cofactor>
</comment>
<evidence type="ECO:0000256" key="5">
    <source>
        <dbReference type="ARBA" id="ARBA00023157"/>
    </source>
</evidence>
<dbReference type="InterPro" id="IPR017941">
    <property type="entry name" value="Rieske_2Fe-2S"/>
</dbReference>
<name>A0A932HZC3_UNCTE</name>
<evidence type="ECO:0000256" key="4">
    <source>
        <dbReference type="ARBA" id="ARBA00023014"/>
    </source>
</evidence>
<dbReference type="InterPro" id="IPR036922">
    <property type="entry name" value="Rieske_2Fe-2S_sf"/>
</dbReference>
<protein>
    <submittedName>
        <fullName evidence="9">Rieske (2Fe-2S) protein</fullName>
    </submittedName>
</protein>
<dbReference type="Pfam" id="PF00355">
    <property type="entry name" value="Rieske"/>
    <property type="match status" value="1"/>
</dbReference>
<dbReference type="EMBL" id="JACPUR010000004">
    <property type="protein sequence ID" value="MBI3126469.1"/>
    <property type="molecule type" value="Genomic_DNA"/>
</dbReference>
<dbReference type="PANTHER" id="PTHR10134">
    <property type="entry name" value="CYTOCHROME B-C1 COMPLEX SUBUNIT RIESKE, MITOCHONDRIAL"/>
    <property type="match status" value="1"/>
</dbReference>
<organism evidence="9 10">
    <name type="scientific">Tectimicrobiota bacterium</name>
    <dbReference type="NCBI Taxonomy" id="2528274"/>
    <lineage>
        <taxon>Bacteria</taxon>
        <taxon>Pseudomonadati</taxon>
        <taxon>Nitrospinota/Tectimicrobiota group</taxon>
        <taxon>Candidatus Tectimicrobiota</taxon>
    </lineage>
</organism>
<dbReference type="GO" id="GO:0046872">
    <property type="term" value="F:metal ion binding"/>
    <property type="evidence" value="ECO:0007669"/>
    <property type="project" value="UniProtKB-KW"/>
</dbReference>
<keyword evidence="5" id="KW-1015">Disulfide bond</keyword>
<keyword evidence="1" id="KW-0001">2Fe-2S</keyword>
<evidence type="ECO:0000256" key="1">
    <source>
        <dbReference type="ARBA" id="ARBA00022714"/>
    </source>
</evidence>
<keyword evidence="2" id="KW-0479">Metal-binding</keyword>
<dbReference type="CDD" id="cd03467">
    <property type="entry name" value="Rieske"/>
    <property type="match status" value="1"/>
</dbReference>
<dbReference type="Gene3D" id="2.102.10.10">
    <property type="entry name" value="Rieske [2Fe-2S] iron-sulphur domain"/>
    <property type="match status" value="1"/>
</dbReference>
<proteinExistence type="predicted"/>
<reference evidence="9" key="1">
    <citation type="submission" date="2020-07" db="EMBL/GenBank/DDBJ databases">
        <title>Huge and variable diversity of episymbiotic CPR bacteria and DPANN archaea in groundwater ecosystems.</title>
        <authorList>
            <person name="He C.Y."/>
            <person name="Keren R."/>
            <person name="Whittaker M."/>
            <person name="Farag I.F."/>
            <person name="Doudna J."/>
            <person name="Cate J.H.D."/>
            <person name="Banfield J.F."/>
        </authorList>
    </citation>
    <scope>NUCLEOTIDE SEQUENCE</scope>
    <source>
        <strain evidence="9">NC_groundwater_763_Ag_S-0.2um_68_21</strain>
    </source>
</reference>
<keyword evidence="3" id="KW-0408">Iron</keyword>
<evidence type="ECO:0000259" key="8">
    <source>
        <dbReference type="PROSITE" id="PS51296"/>
    </source>
</evidence>
<evidence type="ECO:0000256" key="3">
    <source>
        <dbReference type="ARBA" id="ARBA00023004"/>
    </source>
</evidence>
<evidence type="ECO:0000313" key="9">
    <source>
        <dbReference type="EMBL" id="MBI3126469.1"/>
    </source>
</evidence>
<dbReference type="GO" id="GO:0016020">
    <property type="term" value="C:membrane"/>
    <property type="evidence" value="ECO:0007669"/>
    <property type="project" value="InterPro"/>
</dbReference>
<dbReference type="Proteomes" id="UP000782312">
    <property type="component" value="Unassembled WGS sequence"/>
</dbReference>
<dbReference type="SUPFAM" id="SSF50022">
    <property type="entry name" value="ISP domain"/>
    <property type="match status" value="1"/>
</dbReference>
<keyword evidence="4" id="KW-0411">Iron-sulfur</keyword>